<dbReference type="RefSeq" id="XP_020648525.2">
    <property type="nucleotide sequence ID" value="XM_020792866.2"/>
</dbReference>
<proteinExistence type="predicted"/>
<evidence type="ECO:0000313" key="14">
    <source>
        <dbReference type="RefSeq" id="XP_020648525.2"/>
    </source>
</evidence>
<dbReference type="InterPro" id="IPR003961">
    <property type="entry name" value="FN3_dom"/>
</dbReference>
<dbReference type="InterPro" id="IPR013783">
    <property type="entry name" value="Ig-like_fold"/>
</dbReference>
<comment type="subcellular location">
    <subcellularLocation>
        <location evidence="1">Membrane</location>
        <topology evidence="1">Single-pass membrane protein</topology>
    </subcellularLocation>
</comment>
<sequence length="792" mass="89005">MMTPMTTLNCCHIPGTVDENFVVVASSSDGNQVITEKRQDIMPHVQSCINITDYPENQTMAVVEANSTLLPNCNISICSEPSPVNDVRVGNQTNSSVILLWQTPADCCLMASAMYPSDGYRNFTADISDLLPGQAYTMTVYRTLEGCCSNGTTINVTTLPNSPRNIGITKTSTNSVSISWDPPDDRNAPSYLYRVSWFLGKEGPLENRTINGTNCTIDGLQPGCLYFVTVSSDICGVNSEEETKWILTAPLTPVNFRLQNINQTVAEFTWKPPNSTISGYKLQWKNSTESTENEMCLKNNSTEAVLTWLTPSTNYTFTLLSLVKRKDLVTHSSSIQLMGATKPERINDVRCRALPGGSELKLSWTCPSREVSKFQVLVSGQIWETWLTQCKDSIVIHHLQPARSYGIQVETFWYSQSAISESVKCFTDDTGVIVGPLVAVLLFLIILGLLVFYFKRWRRKPNSTSEKQKSDVDAPGVLTSVSVSAFPCYCSERFSSSALGFAKEYQQLQDVGIGQTQAVAEQPENQAKNRYSNVLPYDHSRVQLTLKPGDPNSDYINASYMPGFQGEKEFIAAQGPLCGTLHDFWRMIWEQRITTLVMLTKCVENGRVKCERYWPLDYTPCTYDDITVSVVRETILPNWTIRDFNIKRLNESEVRLARHHHYTSWPDHGVPPVTNTVLHFRDLVREHIEQHEESGPALIHCSAGVGRTGTFIALDSLLRQAQDNGEIGVFSFVQRLRMNRPLMIQTESQYIFLHQCLLDGMEATRQHDSEKVECSAVYENTLALQEYEVSRV</sequence>
<dbReference type="GO" id="GO:0045296">
    <property type="term" value="F:cadherin binding"/>
    <property type="evidence" value="ECO:0007669"/>
    <property type="project" value="TreeGrafter"/>
</dbReference>
<feature type="domain" description="Tyrosine specific protein phosphatases" evidence="11">
    <location>
        <begin position="678"/>
        <end position="751"/>
    </location>
</feature>
<evidence type="ECO:0000256" key="9">
    <source>
        <dbReference type="SAM" id="Phobius"/>
    </source>
</evidence>
<dbReference type="Gene3D" id="3.90.190.10">
    <property type="entry name" value="Protein tyrosine phosphatase superfamily"/>
    <property type="match status" value="1"/>
</dbReference>
<dbReference type="CTD" id="5794"/>
<gene>
    <name evidence="14" type="primary">PTPRH</name>
</gene>
<reference evidence="14" key="1">
    <citation type="submission" date="2025-08" db="UniProtKB">
        <authorList>
            <consortium name="RefSeq"/>
        </authorList>
    </citation>
    <scope>IDENTIFICATION</scope>
</reference>
<feature type="domain" description="Tyrosine-protein phosphatase" evidence="10">
    <location>
        <begin position="501"/>
        <end position="760"/>
    </location>
</feature>
<dbReference type="CDD" id="cd00063">
    <property type="entry name" value="FN3"/>
    <property type="match status" value="2"/>
</dbReference>
<dbReference type="GeneID" id="110078565"/>
<dbReference type="InterPro" id="IPR003595">
    <property type="entry name" value="Tyr_Pase_cat"/>
</dbReference>
<dbReference type="PANTHER" id="PTHR46957">
    <property type="entry name" value="CYTOKINE RECEPTOR"/>
    <property type="match status" value="1"/>
</dbReference>
<evidence type="ECO:0000256" key="8">
    <source>
        <dbReference type="ARBA" id="ARBA00023180"/>
    </source>
</evidence>
<dbReference type="GO" id="GO:0001525">
    <property type="term" value="P:angiogenesis"/>
    <property type="evidence" value="ECO:0007669"/>
    <property type="project" value="TreeGrafter"/>
</dbReference>
<evidence type="ECO:0000256" key="7">
    <source>
        <dbReference type="ARBA" id="ARBA00023136"/>
    </source>
</evidence>
<dbReference type="PANTHER" id="PTHR46957:SF10">
    <property type="entry name" value="PROTEIN TYROSINE PHOSPHATASE, RECEPTOR TYPE, H"/>
    <property type="match status" value="1"/>
</dbReference>
<dbReference type="PRINTS" id="PR00700">
    <property type="entry name" value="PRTYPHPHTASE"/>
</dbReference>
<evidence type="ECO:0000256" key="5">
    <source>
        <dbReference type="ARBA" id="ARBA00022912"/>
    </source>
</evidence>
<keyword evidence="14" id="KW-0675">Receptor</keyword>
<dbReference type="SMART" id="SM00404">
    <property type="entry name" value="PTPc_motif"/>
    <property type="match status" value="1"/>
</dbReference>
<dbReference type="InterPro" id="IPR000242">
    <property type="entry name" value="PTP_cat"/>
</dbReference>
<dbReference type="SMART" id="SM00194">
    <property type="entry name" value="PTPc"/>
    <property type="match status" value="1"/>
</dbReference>
<dbReference type="Proteomes" id="UP001652642">
    <property type="component" value="Chromosome 6"/>
</dbReference>
<dbReference type="SUPFAM" id="SSF52799">
    <property type="entry name" value="(Phosphotyrosine protein) phosphatases II"/>
    <property type="match status" value="1"/>
</dbReference>
<accession>A0A6J0TN23</accession>
<dbReference type="InParanoid" id="A0A6J0TN23"/>
<evidence type="ECO:0000259" key="11">
    <source>
        <dbReference type="PROSITE" id="PS50056"/>
    </source>
</evidence>
<feature type="transmembrane region" description="Helical" evidence="9">
    <location>
        <begin position="433"/>
        <end position="454"/>
    </location>
</feature>
<dbReference type="InterPro" id="IPR050713">
    <property type="entry name" value="RTP_Phos/Ushers"/>
</dbReference>
<keyword evidence="5" id="KW-0904">Protein phosphatase</keyword>
<feature type="domain" description="Fibronectin type-III" evidence="12">
    <location>
        <begin position="162"/>
        <end position="255"/>
    </location>
</feature>
<evidence type="ECO:0000256" key="3">
    <source>
        <dbReference type="ARBA" id="ARBA00022729"/>
    </source>
</evidence>
<evidence type="ECO:0000256" key="1">
    <source>
        <dbReference type="ARBA" id="ARBA00004167"/>
    </source>
</evidence>
<keyword evidence="2 9" id="KW-0812">Transmembrane</keyword>
<dbReference type="Gene3D" id="2.60.40.10">
    <property type="entry name" value="Immunoglobulins"/>
    <property type="match status" value="2"/>
</dbReference>
<dbReference type="PROSITE" id="PS50055">
    <property type="entry name" value="TYR_PHOSPHATASE_PTP"/>
    <property type="match status" value="1"/>
</dbReference>
<evidence type="ECO:0000259" key="12">
    <source>
        <dbReference type="PROSITE" id="PS50853"/>
    </source>
</evidence>
<keyword evidence="13" id="KW-1185">Reference proteome</keyword>
<dbReference type="InterPro" id="IPR029021">
    <property type="entry name" value="Prot-tyrosine_phosphatase-like"/>
</dbReference>
<organism evidence="13 14">
    <name type="scientific">Pogona vitticeps</name>
    <name type="common">central bearded dragon</name>
    <dbReference type="NCBI Taxonomy" id="103695"/>
    <lineage>
        <taxon>Eukaryota</taxon>
        <taxon>Metazoa</taxon>
        <taxon>Chordata</taxon>
        <taxon>Craniata</taxon>
        <taxon>Vertebrata</taxon>
        <taxon>Euteleostomi</taxon>
        <taxon>Lepidosauria</taxon>
        <taxon>Squamata</taxon>
        <taxon>Bifurcata</taxon>
        <taxon>Unidentata</taxon>
        <taxon>Episquamata</taxon>
        <taxon>Toxicofera</taxon>
        <taxon>Iguania</taxon>
        <taxon>Acrodonta</taxon>
        <taxon>Agamidae</taxon>
        <taxon>Amphibolurinae</taxon>
        <taxon>Pogona</taxon>
    </lineage>
</organism>
<dbReference type="OrthoDB" id="6058203at2759"/>
<dbReference type="AlphaFoldDB" id="A0A6J0TN23"/>
<keyword evidence="8" id="KW-0325">Glycoprotein</keyword>
<evidence type="ECO:0000259" key="10">
    <source>
        <dbReference type="PROSITE" id="PS50055"/>
    </source>
</evidence>
<keyword evidence="4" id="KW-0378">Hydrolase</keyword>
<evidence type="ECO:0000256" key="4">
    <source>
        <dbReference type="ARBA" id="ARBA00022801"/>
    </source>
</evidence>
<protein>
    <submittedName>
        <fullName evidence="14">Receptor-type tyrosine-protein phosphatase H</fullName>
    </submittedName>
</protein>
<name>A0A6J0TN23_9SAUR</name>
<dbReference type="InterPro" id="IPR000387">
    <property type="entry name" value="Tyr_Pase_dom"/>
</dbReference>
<evidence type="ECO:0000313" key="13">
    <source>
        <dbReference type="Proteomes" id="UP001652642"/>
    </source>
</evidence>
<dbReference type="GO" id="GO:0016020">
    <property type="term" value="C:membrane"/>
    <property type="evidence" value="ECO:0007669"/>
    <property type="project" value="UniProtKB-SubCell"/>
</dbReference>
<dbReference type="SMART" id="SM00060">
    <property type="entry name" value="FN3"/>
    <property type="match status" value="4"/>
</dbReference>
<keyword evidence="6 9" id="KW-1133">Transmembrane helix</keyword>
<dbReference type="GO" id="GO:0004725">
    <property type="term" value="F:protein tyrosine phosphatase activity"/>
    <property type="evidence" value="ECO:0007669"/>
    <property type="project" value="UniProtKB-EC"/>
</dbReference>
<dbReference type="InterPro" id="IPR016130">
    <property type="entry name" value="Tyr_Pase_AS"/>
</dbReference>
<dbReference type="Pfam" id="PF00102">
    <property type="entry name" value="Y_phosphatase"/>
    <property type="match status" value="1"/>
</dbReference>
<keyword evidence="3" id="KW-0732">Signal</keyword>
<dbReference type="InterPro" id="IPR036116">
    <property type="entry name" value="FN3_sf"/>
</dbReference>
<dbReference type="Pfam" id="PF00041">
    <property type="entry name" value="fn3"/>
    <property type="match status" value="2"/>
</dbReference>
<dbReference type="KEGG" id="pvt:110078565"/>
<keyword evidence="7 9" id="KW-0472">Membrane</keyword>
<dbReference type="SUPFAM" id="SSF49265">
    <property type="entry name" value="Fibronectin type III"/>
    <property type="match status" value="3"/>
</dbReference>
<dbReference type="GO" id="GO:0043235">
    <property type="term" value="C:receptor complex"/>
    <property type="evidence" value="ECO:0007669"/>
    <property type="project" value="TreeGrafter"/>
</dbReference>
<dbReference type="PROSITE" id="PS00383">
    <property type="entry name" value="TYR_PHOSPHATASE_1"/>
    <property type="match status" value="1"/>
</dbReference>
<evidence type="ECO:0000256" key="6">
    <source>
        <dbReference type="ARBA" id="ARBA00022989"/>
    </source>
</evidence>
<dbReference type="PROSITE" id="PS50056">
    <property type="entry name" value="TYR_PHOSPHATASE_2"/>
    <property type="match status" value="1"/>
</dbReference>
<dbReference type="PROSITE" id="PS50853">
    <property type="entry name" value="FN3"/>
    <property type="match status" value="1"/>
</dbReference>
<evidence type="ECO:0000256" key="2">
    <source>
        <dbReference type="ARBA" id="ARBA00022692"/>
    </source>
</evidence>